<reference evidence="2" key="1">
    <citation type="submission" date="2020-11" db="EMBL/GenBank/DDBJ databases">
        <authorList>
            <person name="Konstantinou D."/>
            <person name="Gkelis S."/>
            <person name="Popin R."/>
            <person name="Fewer D."/>
            <person name="Sivonen K."/>
        </authorList>
    </citation>
    <scope>NUCLEOTIDE SEQUENCE</scope>
    <source>
        <strain evidence="2">TAU-MAC 1115</strain>
    </source>
</reference>
<dbReference type="PANTHER" id="PTHR34107:SF7">
    <property type="entry name" value="SLR2092 PROTEIN"/>
    <property type="match status" value="1"/>
</dbReference>
<dbReference type="EMBL" id="JADOES010000019">
    <property type="protein sequence ID" value="MBT9315970.1"/>
    <property type="molecule type" value="Genomic_DNA"/>
</dbReference>
<dbReference type="Pfam" id="PF05685">
    <property type="entry name" value="Uma2"/>
    <property type="match status" value="1"/>
</dbReference>
<feature type="domain" description="Putative restriction endonuclease" evidence="1">
    <location>
        <begin position="17"/>
        <end position="187"/>
    </location>
</feature>
<dbReference type="GO" id="GO:0004519">
    <property type="term" value="F:endonuclease activity"/>
    <property type="evidence" value="ECO:0007669"/>
    <property type="project" value="UniProtKB-KW"/>
</dbReference>
<organism evidence="2 3">
    <name type="scientific">Leptothoe spongobia TAU-MAC 1115</name>
    <dbReference type="NCBI Taxonomy" id="1967444"/>
    <lineage>
        <taxon>Bacteria</taxon>
        <taxon>Bacillati</taxon>
        <taxon>Cyanobacteriota</taxon>
        <taxon>Cyanophyceae</taxon>
        <taxon>Nodosilineales</taxon>
        <taxon>Cymatolegaceae</taxon>
        <taxon>Leptothoe</taxon>
        <taxon>Leptothoe spongobia</taxon>
    </lineage>
</organism>
<reference evidence="2" key="2">
    <citation type="journal article" date="2021" name="Mar. Drugs">
        <title>Genome Reduction and Secondary Metabolism of the Marine Sponge-Associated Cyanobacterium Leptothoe.</title>
        <authorList>
            <person name="Konstantinou D."/>
            <person name="Popin R.V."/>
            <person name="Fewer D.P."/>
            <person name="Sivonen K."/>
            <person name="Gkelis S."/>
        </authorList>
    </citation>
    <scope>NUCLEOTIDE SEQUENCE</scope>
    <source>
        <strain evidence="2">TAU-MAC 1115</strain>
    </source>
</reference>
<dbReference type="AlphaFoldDB" id="A0A947GI96"/>
<dbReference type="InterPro" id="IPR011335">
    <property type="entry name" value="Restrct_endonuc-II-like"/>
</dbReference>
<accession>A0A947GI96</accession>
<evidence type="ECO:0000313" key="3">
    <source>
        <dbReference type="Proteomes" id="UP000717364"/>
    </source>
</evidence>
<sequence>MTALLAPLVLDLDLTDEQFLQLCQKNHELKFERTASGELIIMAPTGGETGRRNVKLTTQLDLWNTRTNLGEVFDSSTGFKLPNGADRSPDAAWVKRSRWDALTPAQREKFVPLCPDFVVELMSPSDSLERTRQKMEEYRDNGARLGWLLHRKQRQVEIYRPNQSPEILDNPQSLSDEEVLPGFVLNLTLIW</sequence>
<keyword evidence="2" id="KW-0378">Hydrolase</keyword>
<dbReference type="Gene3D" id="3.90.1570.10">
    <property type="entry name" value="tt1808, chain A"/>
    <property type="match status" value="1"/>
</dbReference>
<dbReference type="InterPro" id="IPR012296">
    <property type="entry name" value="Nuclease_put_TT1808"/>
</dbReference>
<dbReference type="CDD" id="cd06260">
    <property type="entry name" value="DUF820-like"/>
    <property type="match status" value="1"/>
</dbReference>
<dbReference type="SUPFAM" id="SSF52980">
    <property type="entry name" value="Restriction endonuclease-like"/>
    <property type="match status" value="1"/>
</dbReference>
<keyword evidence="2" id="KW-0540">Nuclease</keyword>
<keyword evidence="3" id="KW-1185">Reference proteome</keyword>
<evidence type="ECO:0000259" key="1">
    <source>
        <dbReference type="Pfam" id="PF05685"/>
    </source>
</evidence>
<dbReference type="InterPro" id="IPR008538">
    <property type="entry name" value="Uma2"/>
</dbReference>
<evidence type="ECO:0000313" key="2">
    <source>
        <dbReference type="EMBL" id="MBT9315970.1"/>
    </source>
</evidence>
<dbReference type="RefSeq" id="WP_215609040.1">
    <property type="nucleotide sequence ID" value="NZ_JADOES010000019.1"/>
</dbReference>
<protein>
    <submittedName>
        <fullName evidence="2">Uma2 family endonuclease</fullName>
    </submittedName>
</protein>
<name>A0A947GI96_9CYAN</name>
<comment type="caution">
    <text evidence="2">The sequence shown here is derived from an EMBL/GenBank/DDBJ whole genome shotgun (WGS) entry which is preliminary data.</text>
</comment>
<dbReference type="PANTHER" id="PTHR34107">
    <property type="entry name" value="SLL0198 PROTEIN-RELATED"/>
    <property type="match status" value="1"/>
</dbReference>
<gene>
    <name evidence="2" type="ORF">IXB50_11110</name>
</gene>
<dbReference type="Proteomes" id="UP000717364">
    <property type="component" value="Unassembled WGS sequence"/>
</dbReference>
<proteinExistence type="predicted"/>
<keyword evidence="2" id="KW-0255">Endonuclease</keyword>